<evidence type="ECO:0000313" key="2">
    <source>
        <dbReference type="EMBL" id="TDU91523.1"/>
    </source>
</evidence>
<dbReference type="Gene3D" id="3.40.50.720">
    <property type="entry name" value="NAD(P)-binding Rossmann-like Domain"/>
    <property type="match status" value="1"/>
</dbReference>
<organism evidence="2 3">
    <name type="scientific">Kribbella voronezhensis</name>
    <dbReference type="NCBI Taxonomy" id="2512212"/>
    <lineage>
        <taxon>Bacteria</taxon>
        <taxon>Bacillati</taxon>
        <taxon>Actinomycetota</taxon>
        <taxon>Actinomycetes</taxon>
        <taxon>Propionibacteriales</taxon>
        <taxon>Kribbellaceae</taxon>
        <taxon>Kribbella</taxon>
    </lineage>
</organism>
<dbReference type="EMBL" id="SOCE01000001">
    <property type="protein sequence ID" value="TDU91523.1"/>
    <property type="molecule type" value="Genomic_DNA"/>
</dbReference>
<evidence type="ECO:0000313" key="3">
    <source>
        <dbReference type="Proteomes" id="UP000295151"/>
    </source>
</evidence>
<dbReference type="RefSeq" id="WP_238158346.1">
    <property type="nucleotide sequence ID" value="NZ_SOCE01000001.1"/>
</dbReference>
<gene>
    <name evidence="2" type="ORF">EV138_5129</name>
</gene>
<feature type="region of interest" description="Disordered" evidence="1">
    <location>
        <begin position="52"/>
        <end position="80"/>
    </location>
</feature>
<dbReference type="AlphaFoldDB" id="A0A4V6Q5Z7"/>
<sequence>MKLLVLGGTKNLGRHVVEAALRDGHGVTLFNRGLTNPGLFPEVTHLAGDRTSLTLRPPETSARDSIAWIRAGNTPPPPPH</sequence>
<comment type="caution">
    <text evidence="2">The sequence shown here is derived from an EMBL/GenBank/DDBJ whole genome shotgun (WGS) entry which is preliminary data.</text>
</comment>
<dbReference type="Proteomes" id="UP000295151">
    <property type="component" value="Unassembled WGS sequence"/>
</dbReference>
<evidence type="ECO:0000256" key="1">
    <source>
        <dbReference type="SAM" id="MobiDB-lite"/>
    </source>
</evidence>
<accession>A0A4V6Q5Z7</accession>
<dbReference type="InterPro" id="IPR036291">
    <property type="entry name" value="NAD(P)-bd_dom_sf"/>
</dbReference>
<protein>
    <recommendedName>
        <fullName evidence="4">NAD(P)-binding protein</fullName>
    </recommendedName>
</protein>
<evidence type="ECO:0008006" key="4">
    <source>
        <dbReference type="Google" id="ProtNLM"/>
    </source>
</evidence>
<reference evidence="2 3" key="1">
    <citation type="submission" date="2019-03" db="EMBL/GenBank/DDBJ databases">
        <title>Genomic Encyclopedia of Type Strains, Phase III (KMG-III): the genomes of soil and plant-associated and newly described type strains.</title>
        <authorList>
            <person name="Whitman W."/>
        </authorList>
    </citation>
    <scope>NUCLEOTIDE SEQUENCE [LARGE SCALE GENOMIC DNA]</scope>
    <source>
        <strain evidence="2 3">VKM Ac-2575</strain>
    </source>
</reference>
<name>A0A4V6Q5Z7_9ACTN</name>
<proteinExistence type="predicted"/>
<keyword evidence="3" id="KW-1185">Reference proteome</keyword>
<dbReference type="SUPFAM" id="SSF51735">
    <property type="entry name" value="NAD(P)-binding Rossmann-fold domains"/>
    <property type="match status" value="1"/>
</dbReference>